<organism evidence="5 6">
    <name type="scientific">Penicillium alfredii</name>
    <dbReference type="NCBI Taxonomy" id="1506179"/>
    <lineage>
        <taxon>Eukaryota</taxon>
        <taxon>Fungi</taxon>
        <taxon>Dikarya</taxon>
        <taxon>Ascomycota</taxon>
        <taxon>Pezizomycotina</taxon>
        <taxon>Eurotiomycetes</taxon>
        <taxon>Eurotiomycetidae</taxon>
        <taxon>Eurotiales</taxon>
        <taxon>Aspergillaceae</taxon>
        <taxon>Penicillium</taxon>
    </lineage>
</organism>
<dbReference type="InterPro" id="IPR023352">
    <property type="entry name" value="MAPEG-like_dom_sf"/>
</dbReference>
<dbReference type="SUPFAM" id="SSF161084">
    <property type="entry name" value="MAPEG domain-like"/>
    <property type="match status" value="1"/>
</dbReference>
<dbReference type="GeneID" id="81393972"/>
<evidence type="ECO:0000256" key="1">
    <source>
        <dbReference type="ARBA" id="ARBA00004370"/>
    </source>
</evidence>
<name>A0A9W9KD29_9EURO</name>
<gene>
    <name evidence="5" type="ORF">NUU61_004222</name>
</gene>
<keyword evidence="4" id="KW-0472">Membrane</keyword>
<proteinExistence type="predicted"/>
<sequence>MSSLLTAIGLRAASTSIPNYGPAFLGFHFIYAYGILSSHTLKQWYGIDHQASPREDIAKYGEAAVRDGKLTRKQLDMLKRNEAAHANSVENFTLLVASVLFASHAGVPTQMINAASFSYTIARLCYSAVYILVGCPRWSQVRGLVWWWGNLSCLFMLWRAGKLLNSQETS</sequence>
<keyword evidence="3" id="KW-1133">Transmembrane helix</keyword>
<protein>
    <submittedName>
        <fullName evidence="5">Uncharacterized protein</fullName>
    </submittedName>
</protein>
<dbReference type="Proteomes" id="UP001141434">
    <property type="component" value="Unassembled WGS sequence"/>
</dbReference>
<dbReference type="GO" id="GO:0016020">
    <property type="term" value="C:membrane"/>
    <property type="evidence" value="ECO:0007669"/>
    <property type="project" value="UniProtKB-SubCell"/>
</dbReference>
<reference evidence="5" key="1">
    <citation type="submission" date="2022-11" db="EMBL/GenBank/DDBJ databases">
        <authorList>
            <person name="Petersen C."/>
        </authorList>
    </citation>
    <scope>NUCLEOTIDE SEQUENCE</scope>
    <source>
        <strain evidence="5">IBT 34128</strain>
    </source>
</reference>
<reference evidence="5" key="2">
    <citation type="journal article" date="2023" name="IMA Fungus">
        <title>Comparative genomic study of the Penicillium genus elucidates a diverse pangenome and 15 lateral gene transfer events.</title>
        <authorList>
            <person name="Petersen C."/>
            <person name="Sorensen T."/>
            <person name="Nielsen M.R."/>
            <person name="Sondergaard T.E."/>
            <person name="Sorensen J.L."/>
            <person name="Fitzpatrick D.A."/>
            <person name="Frisvad J.C."/>
            <person name="Nielsen K.L."/>
        </authorList>
    </citation>
    <scope>NUCLEOTIDE SEQUENCE</scope>
    <source>
        <strain evidence="5">IBT 34128</strain>
    </source>
</reference>
<keyword evidence="6" id="KW-1185">Reference proteome</keyword>
<comment type="caution">
    <text evidence="5">The sequence shown here is derived from an EMBL/GenBank/DDBJ whole genome shotgun (WGS) entry which is preliminary data.</text>
</comment>
<dbReference type="OrthoDB" id="2122304at2759"/>
<dbReference type="Pfam" id="PF01124">
    <property type="entry name" value="MAPEG"/>
    <property type="match status" value="1"/>
</dbReference>
<comment type="subcellular location">
    <subcellularLocation>
        <location evidence="1">Membrane</location>
    </subcellularLocation>
</comment>
<dbReference type="Gene3D" id="1.20.120.550">
    <property type="entry name" value="Membrane associated eicosanoid/glutathione metabolism-like domain"/>
    <property type="match status" value="1"/>
</dbReference>
<dbReference type="RefSeq" id="XP_056512831.1">
    <property type="nucleotide sequence ID" value="XM_056654804.1"/>
</dbReference>
<evidence type="ECO:0000313" key="6">
    <source>
        <dbReference type="Proteomes" id="UP001141434"/>
    </source>
</evidence>
<evidence type="ECO:0000313" key="5">
    <source>
        <dbReference type="EMBL" id="KAJ5102000.1"/>
    </source>
</evidence>
<dbReference type="EMBL" id="JAPMSZ010000005">
    <property type="protein sequence ID" value="KAJ5102000.1"/>
    <property type="molecule type" value="Genomic_DNA"/>
</dbReference>
<dbReference type="AlphaFoldDB" id="A0A9W9KD29"/>
<dbReference type="PANTHER" id="PTHR35371">
    <property type="entry name" value="INNER MEMBRANE PROTEIN"/>
    <property type="match status" value="1"/>
</dbReference>
<evidence type="ECO:0000256" key="4">
    <source>
        <dbReference type="ARBA" id="ARBA00023136"/>
    </source>
</evidence>
<evidence type="ECO:0000256" key="2">
    <source>
        <dbReference type="ARBA" id="ARBA00022692"/>
    </source>
</evidence>
<keyword evidence="2" id="KW-0812">Transmembrane</keyword>
<dbReference type="PANTHER" id="PTHR35371:SF2">
    <property type="entry name" value="MAPEG FAMILY PROTEIN"/>
    <property type="match status" value="1"/>
</dbReference>
<accession>A0A9W9KD29</accession>
<evidence type="ECO:0000256" key="3">
    <source>
        <dbReference type="ARBA" id="ARBA00022989"/>
    </source>
</evidence>
<dbReference type="InterPro" id="IPR001129">
    <property type="entry name" value="Membr-assoc_MAPEG"/>
</dbReference>